<dbReference type="GO" id="GO:0005886">
    <property type="term" value="C:plasma membrane"/>
    <property type="evidence" value="ECO:0007669"/>
    <property type="project" value="TreeGrafter"/>
</dbReference>
<gene>
    <name evidence="10" type="ORF">DMP07_03535</name>
</gene>
<dbReference type="PANTHER" id="PTHR30071">
    <property type="entry name" value="HEME EXPORTER PROTEIN C"/>
    <property type="match status" value="1"/>
</dbReference>
<feature type="transmembrane region" description="Helical" evidence="8">
    <location>
        <begin position="172"/>
        <end position="195"/>
    </location>
</feature>
<protein>
    <recommendedName>
        <fullName evidence="3">Heme exporter protein C</fullName>
    </recommendedName>
</protein>
<keyword evidence="7 8" id="KW-0472">Membrane</keyword>
<evidence type="ECO:0000256" key="7">
    <source>
        <dbReference type="ARBA" id="ARBA00023136"/>
    </source>
</evidence>
<keyword evidence="4 8" id="KW-0812">Transmembrane</keyword>
<dbReference type="Pfam" id="PF01578">
    <property type="entry name" value="Cytochrom_C_asm"/>
    <property type="match status" value="1"/>
</dbReference>
<feature type="transmembrane region" description="Helical" evidence="8">
    <location>
        <begin position="21"/>
        <end position="45"/>
    </location>
</feature>
<sequence length="255" mass="28962">MANEKTAGEPRVGGRLDAIAPWAIAIGAILATIGFVVNFTVAPLVNGATVSEPALIGGTLVGNKLLLSQKIFYWHMPVAMVSFTALVFTAYYSIRFLMTKRYCYDVRARLATEVSLIFVLCTMVTGEMWTRFEWGVWWTWEPRLTTYFILMLMIFGYFILRNAVEDTERRAVYSSVFGILIFIDVPICFLITRLIPSSVHPVIFRTDSGLSPEMLLPLLLSLFGFMLIAFGLYRLRLRTQLMEDTLARIQDKLED</sequence>
<dbReference type="Proteomes" id="UP000267368">
    <property type="component" value="Unassembled WGS sequence"/>
</dbReference>
<dbReference type="RefSeq" id="WP_123197768.1">
    <property type="nucleotide sequence ID" value="NZ_QICB01000002.1"/>
</dbReference>
<dbReference type="AlphaFoldDB" id="A0A3N0AHM5"/>
<evidence type="ECO:0000259" key="9">
    <source>
        <dbReference type="Pfam" id="PF01578"/>
    </source>
</evidence>
<feature type="transmembrane region" description="Helical" evidence="8">
    <location>
        <begin position="71"/>
        <end position="94"/>
    </location>
</feature>
<dbReference type="GO" id="GO:0017004">
    <property type="term" value="P:cytochrome complex assembly"/>
    <property type="evidence" value="ECO:0007669"/>
    <property type="project" value="UniProtKB-KW"/>
</dbReference>
<feature type="transmembrane region" description="Helical" evidence="8">
    <location>
        <begin position="114"/>
        <end position="132"/>
    </location>
</feature>
<dbReference type="PRINTS" id="PR01386">
    <property type="entry name" value="CCMCBIOGNSIS"/>
</dbReference>
<accession>A0A3N0AHM5</accession>
<dbReference type="InterPro" id="IPR002541">
    <property type="entry name" value="Cyt_c_assembly"/>
</dbReference>
<comment type="caution">
    <text evidence="10">The sequence shown here is derived from an EMBL/GenBank/DDBJ whole genome shotgun (WGS) entry which is preliminary data.</text>
</comment>
<reference evidence="11" key="1">
    <citation type="submission" date="2018-05" db="EMBL/GenBank/DDBJ databases">
        <title>Genome Sequencing of selected type strains of the family Eggerthellaceae.</title>
        <authorList>
            <person name="Danylec N."/>
            <person name="Stoll D.A."/>
            <person name="Doetsch A."/>
            <person name="Huch M."/>
        </authorList>
    </citation>
    <scope>NUCLEOTIDE SEQUENCE [LARGE SCALE GENOMIC DNA]</scope>
    <source>
        <strain evidence="11">DSM 17537</strain>
    </source>
</reference>
<comment type="similarity">
    <text evidence="2">Belongs to the CcmC/CycZ/HelC family.</text>
</comment>
<evidence type="ECO:0000256" key="3">
    <source>
        <dbReference type="ARBA" id="ARBA00016463"/>
    </source>
</evidence>
<evidence type="ECO:0000256" key="5">
    <source>
        <dbReference type="ARBA" id="ARBA00022748"/>
    </source>
</evidence>
<evidence type="ECO:0000256" key="4">
    <source>
        <dbReference type="ARBA" id="ARBA00022692"/>
    </source>
</evidence>
<proteinExistence type="inferred from homology"/>
<dbReference type="PANTHER" id="PTHR30071:SF1">
    <property type="entry name" value="CYTOCHROME B_B6 PROTEIN-RELATED"/>
    <property type="match status" value="1"/>
</dbReference>
<feature type="transmembrane region" description="Helical" evidence="8">
    <location>
        <begin position="215"/>
        <end position="233"/>
    </location>
</feature>
<dbReference type="OrthoDB" id="9778550at2"/>
<dbReference type="InterPro" id="IPR045062">
    <property type="entry name" value="Cyt_c_biogenesis_CcsA/CcmC"/>
</dbReference>
<dbReference type="GO" id="GO:0020037">
    <property type="term" value="F:heme binding"/>
    <property type="evidence" value="ECO:0007669"/>
    <property type="project" value="InterPro"/>
</dbReference>
<organism evidence="10 11">
    <name type="scientific">Slackia faecicanis</name>
    <dbReference type="NCBI Taxonomy" id="255723"/>
    <lineage>
        <taxon>Bacteria</taxon>
        <taxon>Bacillati</taxon>
        <taxon>Actinomycetota</taxon>
        <taxon>Coriobacteriia</taxon>
        <taxon>Eggerthellales</taxon>
        <taxon>Eggerthellaceae</taxon>
        <taxon>Slackia</taxon>
    </lineage>
</organism>
<evidence type="ECO:0000256" key="6">
    <source>
        <dbReference type="ARBA" id="ARBA00022989"/>
    </source>
</evidence>
<evidence type="ECO:0000256" key="1">
    <source>
        <dbReference type="ARBA" id="ARBA00004141"/>
    </source>
</evidence>
<name>A0A3N0AHM5_9ACTN</name>
<dbReference type="InterPro" id="IPR003557">
    <property type="entry name" value="Cyt_c_biogenesis_CcmC"/>
</dbReference>
<evidence type="ECO:0000256" key="8">
    <source>
        <dbReference type="SAM" id="Phobius"/>
    </source>
</evidence>
<keyword evidence="11" id="KW-1185">Reference proteome</keyword>
<dbReference type="GO" id="GO:0015232">
    <property type="term" value="F:heme transmembrane transporter activity"/>
    <property type="evidence" value="ECO:0007669"/>
    <property type="project" value="InterPro"/>
</dbReference>
<evidence type="ECO:0000256" key="2">
    <source>
        <dbReference type="ARBA" id="ARBA00005840"/>
    </source>
</evidence>
<feature type="transmembrane region" description="Helical" evidence="8">
    <location>
        <begin position="144"/>
        <end position="160"/>
    </location>
</feature>
<evidence type="ECO:0000313" key="11">
    <source>
        <dbReference type="Proteomes" id="UP000267368"/>
    </source>
</evidence>
<evidence type="ECO:0000313" key="10">
    <source>
        <dbReference type="EMBL" id="RNL20667.1"/>
    </source>
</evidence>
<dbReference type="EMBL" id="QICB01000002">
    <property type="protein sequence ID" value="RNL20667.1"/>
    <property type="molecule type" value="Genomic_DNA"/>
</dbReference>
<keyword evidence="6 8" id="KW-1133">Transmembrane helix</keyword>
<feature type="domain" description="Cytochrome c assembly protein" evidence="9">
    <location>
        <begin position="65"/>
        <end position="200"/>
    </location>
</feature>
<comment type="subcellular location">
    <subcellularLocation>
        <location evidence="1">Membrane</location>
        <topology evidence="1">Multi-pass membrane protein</topology>
    </subcellularLocation>
</comment>
<keyword evidence="5" id="KW-0201">Cytochrome c-type biogenesis</keyword>